<sequence>MIGSRIKEERTRLGLNQPDFAALANSSKRTLIDWEKEVSSPTAVQMAALAQSGVDVQYVITGLRSSNALPTDETLVLEKYRLADQDVKTNVVLLLLGASNKDSVVSQPTNSSSGTQLNGTNPTVNNGTFPDNQNISDKVRIKSKGKKSQAGFNISNQK</sequence>
<feature type="compositionally biased region" description="Polar residues" evidence="1">
    <location>
        <begin position="102"/>
        <end position="136"/>
    </location>
</feature>
<dbReference type="Gene3D" id="1.10.260.40">
    <property type="entry name" value="lambda repressor-like DNA-binding domains"/>
    <property type="match status" value="1"/>
</dbReference>
<comment type="caution">
    <text evidence="3">The sequence shown here is derived from an EMBL/GenBank/DDBJ whole genome shotgun (WGS) entry which is preliminary data.</text>
</comment>
<dbReference type="Pfam" id="PF01381">
    <property type="entry name" value="HTH_3"/>
    <property type="match status" value="1"/>
</dbReference>
<dbReference type="Proteomes" id="UP000294963">
    <property type="component" value="Unassembled WGS sequence"/>
</dbReference>
<protein>
    <submittedName>
        <fullName evidence="3">Helix-turn-helix protein</fullName>
    </submittedName>
</protein>
<accession>A0A4V2QZS9</accession>
<proteinExistence type="predicted"/>
<dbReference type="EMBL" id="SLVJ01000026">
    <property type="protein sequence ID" value="TCM61888.1"/>
    <property type="molecule type" value="Genomic_DNA"/>
</dbReference>
<dbReference type="InterPro" id="IPR001387">
    <property type="entry name" value="Cro/C1-type_HTH"/>
</dbReference>
<evidence type="ECO:0000313" key="4">
    <source>
        <dbReference type="Proteomes" id="UP000294963"/>
    </source>
</evidence>
<dbReference type="SUPFAM" id="SSF47413">
    <property type="entry name" value="lambda repressor-like DNA-binding domains"/>
    <property type="match status" value="1"/>
</dbReference>
<gene>
    <name evidence="3" type="ORF">EC844_12642</name>
</gene>
<feature type="domain" description="HTH cro/C1-type" evidence="2">
    <location>
        <begin position="6"/>
        <end position="59"/>
    </location>
</feature>
<dbReference type="PROSITE" id="PS50943">
    <property type="entry name" value="HTH_CROC1"/>
    <property type="match status" value="1"/>
</dbReference>
<dbReference type="CDD" id="cd00093">
    <property type="entry name" value="HTH_XRE"/>
    <property type="match status" value="1"/>
</dbReference>
<reference evidence="3 4" key="1">
    <citation type="submission" date="2019-03" db="EMBL/GenBank/DDBJ databases">
        <title>Genomic analyses of the natural microbiome of Caenorhabditis elegans.</title>
        <authorList>
            <person name="Samuel B."/>
        </authorList>
    </citation>
    <scope>NUCLEOTIDE SEQUENCE [LARGE SCALE GENOMIC DNA]</scope>
    <source>
        <strain evidence="3 4">JUb89</strain>
    </source>
</reference>
<keyword evidence="4" id="KW-1185">Reference proteome</keyword>
<dbReference type="AlphaFoldDB" id="A0A4V2QZS9"/>
<dbReference type="InterPro" id="IPR010982">
    <property type="entry name" value="Lambda_DNA-bd_dom_sf"/>
</dbReference>
<dbReference type="SMART" id="SM00530">
    <property type="entry name" value="HTH_XRE"/>
    <property type="match status" value="1"/>
</dbReference>
<dbReference type="GO" id="GO:0003677">
    <property type="term" value="F:DNA binding"/>
    <property type="evidence" value="ECO:0007669"/>
    <property type="project" value="InterPro"/>
</dbReference>
<name>A0A4V2QZS9_ACICA</name>
<evidence type="ECO:0000259" key="2">
    <source>
        <dbReference type="PROSITE" id="PS50943"/>
    </source>
</evidence>
<evidence type="ECO:0000313" key="3">
    <source>
        <dbReference type="EMBL" id="TCM61888.1"/>
    </source>
</evidence>
<evidence type="ECO:0000256" key="1">
    <source>
        <dbReference type="SAM" id="MobiDB-lite"/>
    </source>
</evidence>
<organism evidence="3 4">
    <name type="scientific">Acinetobacter calcoaceticus</name>
    <dbReference type="NCBI Taxonomy" id="471"/>
    <lineage>
        <taxon>Bacteria</taxon>
        <taxon>Pseudomonadati</taxon>
        <taxon>Pseudomonadota</taxon>
        <taxon>Gammaproteobacteria</taxon>
        <taxon>Moraxellales</taxon>
        <taxon>Moraxellaceae</taxon>
        <taxon>Acinetobacter</taxon>
        <taxon>Acinetobacter calcoaceticus/baumannii complex</taxon>
    </lineage>
</organism>
<feature type="region of interest" description="Disordered" evidence="1">
    <location>
        <begin position="102"/>
        <end position="158"/>
    </location>
</feature>
<dbReference type="OrthoDB" id="3196789at2"/>